<dbReference type="Proteomes" id="UP001236014">
    <property type="component" value="Chromosome"/>
</dbReference>
<dbReference type="InterPro" id="IPR000172">
    <property type="entry name" value="GMC_OxRdtase_N"/>
</dbReference>
<dbReference type="GO" id="GO:0019285">
    <property type="term" value="P:glycine betaine biosynthetic process from choline"/>
    <property type="evidence" value="ECO:0007669"/>
    <property type="project" value="TreeGrafter"/>
</dbReference>
<dbReference type="EMBL" id="CP127294">
    <property type="protein sequence ID" value="WIX83496.1"/>
    <property type="molecule type" value="Genomic_DNA"/>
</dbReference>
<dbReference type="GO" id="GO:0050660">
    <property type="term" value="F:flavin adenine dinucleotide binding"/>
    <property type="evidence" value="ECO:0007669"/>
    <property type="project" value="InterPro"/>
</dbReference>
<evidence type="ECO:0000256" key="2">
    <source>
        <dbReference type="ARBA" id="ARBA00010790"/>
    </source>
</evidence>
<evidence type="ECO:0000313" key="8">
    <source>
        <dbReference type="Proteomes" id="UP001236014"/>
    </source>
</evidence>
<protein>
    <submittedName>
        <fullName evidence="7">GMC family oxidoreductase N-terminal domain-containing protein</fullName>
    </submittedName>
</protein>
<dbReference type="Gene3D" id="3.50.50.60">
    <property type="entry name" value="FAD/NAD(P)-binding domain"/>
    <property type="match status" value="1"/>
</dbReference>
<dbReference type="SUPFAM" id="SSF54373">
    <property type="entry name" value="FAD-linked reductases, C-terminal domain"/>
    <property type="match status" value="1"/>
</dbReference>
<evidence type="ECO:0000313" key="7">
    <source>
        <dbReference type="EMBL" id="WIX83496.1"/>
    </source>
</evidence>
<dbReference type="Gene3D" id="3.30.410.40">
    <property type="match status" value="1"/>
</dbReference>
<evidence type="ECO:0000256" key="4">
    <source>
        <dbReference type="ARBA" id="ARBA00022827"/>
    </source>
</evidence>
<dbReference type="Pfam" id="PF00732">
    <property type="entry name" value="GMC_oxred_N"/>
    <property type="match status" value="1"/>
</dbReference>
<comment type="similarity">
    <text evidence="2">Belongs to the GMC oxidoreductase family.</text>
</comment>
<dbReference type="PANTHER" id="PTHR11552">
    <property type="entry name" value="GLUCOSE-METHANOL-CHOLINE GMC OXIDOREDUCTASE"/>
    <property type="match status" value="1"/>
</dbReference>
<dbReference type="AlphaFoldDB" id="A0A9Y2IQU7"/>
<feature type="binding site" evidence="5">
    <location>
        <begin position="90"/>
        <end position="93"/>
    </location>
    <ligand>
        <name>FAD</name>
        <dbReference type="ChEBI" id="CHEBI:57692"/>
    </ligand>
</feature>
<dbReference type="Pfam" id="PF05199">
    <property type="entry name" value="GMC_oxred_C"/>
    <property type="match status" value="1"/>
</dbReference>
<organism evidence="7 8">
    <name type="scientific">Amycolatopsis carbonis</name>
    <dbReference type="NCBI Taxonomy" id="715471"/>
    <lineage>
        <taxon>Bacteria</taxon>
        <taxon>Bacillati</taxon>
        <taxon>Actinomycetota</taxon>
        <taxon>Actinomycetes</taxon>
        <taxon>Pseudonocardiales</taxon>
        <taxon>Pseudonocardiaceae</taxon>
        <taxon>Amycolatopsis</taxon>
    </lineage>
</organism>
<gene>
    <name evidence="7" type="ORF">QRX50_23420</name>
</gene>
<dbReference type="SUPFAM" id="SSF51905">
    <property type="entry name" value="FAD/NAD(P)-binding domain"/>
    <property type="match status" value="1"/>
</dbReference>
<evidence type="ECO:0000259" key="6">
    <source>
        <dbReference type="PROSITE" id="PS00624"/>
    </source>
</evidence>
<keyword evidence="3" id="KW-0285">Flavoprotein</keyword>
<reference evidence="7 8" key="1">
    <citation type="submission" date="2023-06" db="EMBL/GenBank/DDBJ databases">
        <authorList>
            <person name="Oyuntsetseg B."/>
            <person name="Kim S.B."/>
        </authorList>
    </citation>
    <scope>NUCLEOTIDE SEQUENCE [LARGE SCALE GENOMIC DNA]</scope>
    <source>
        <strain evidence="7 8">2-15</strain>
    </source>
</reference>
<dbReference type="PANTHER" id="PTHR11552:SF147">
    <property type="entry name" value="CHOLINE DEHYDROGENASE, MITOCHONDRIAL"/>
    <property type="match status" value="1"/>
</dbReference>
<dbReference type="InterPro" id="IPR012132">
    <property type="entry name" value="GMC_OxRdtase"/>
</dbReference>
<dbReference type="InterPro" id="IPR007867">
    <property type="entry name" value="GMC_OxRtase_C"/>
</dbReference>
<comment type="cofactor">
    <cofactor evidence="1 5">
        <name>FAD</name>
        <dbReference type="ChEBI" id="CHEBI:57692"/>
    </cofactor>
</comment>
<evidence type="ECO:0000256" key="3">
    <source>
        <dbReference type="ARBA" id="ARBA00022630"/>
    </source>
</evidence>
<dbReference type="InterPro" id="IPR036188">
    <property type="entry name" value="FAD/NAD-bd_sf"/>
</dbReference>
<dbReference type="PROSITE" id="PS00624">
    <property type="entry name" value="GMC_OXRED_2"/>
    <property type="match status" value="1"/>
</dbReference>
<dbReference type="GO" id="GO:0008812">
    <property type="term" value="F:choline dehydrogenase activity"/>
    <property type="evidence" value="ECO:0007669"/>
    <property type="project" value="TreeGrafter"/>
</dbReference>
<keyword evidence="8" id="KW-1185">Reference proteome</keyword>
<feature type="binding site" evidence="5">
    <location>
        <position position="435"/>
    </location>
    <ligand>
        <name>substrate</name>
    </ligand>
</feature>
<accession>A0A9Y2IQU7</accession>
<dbReference type="GO" id="GO:0016020">
    <property type="term" value="C:membrane"/>
    <property type="evidence" value="ECO:0007669"/>
    <property type="project" value="TreeGrafter"/>
</dbReference>
<name>A0A9Y2IQU7_9PSEU</name>
<dbReference type="RefSeq" id="WP_285974045.1">
    <property type="nucleotide sequence ID" value="NZ_CP127294.1"/>
</dbReference>
<keyword evidence="4 5" id="KW-0274">FAD</keyword>
<evidence type="ECO:0000256" key="5">
    <source>
        <dbReference type="PIRSR" id="PIRSR000137-2"/>
    </source>
</evidence>
<feature type="domain" description="Glucose-methanol-choline oxidoreductase N-terminal" evidence="6">
    <location>
        <begin position="251"/>
        <end position="265"/>
    </location>
</feature>
<feature type="binding site" evidence="5">
    <location>
        <position position="220"/>
    </location>
    <ligand>
        <name>FAD</name>
        <dbReference type="ChEBI" id="CHEBI:57692"/>
    </ligand>
</feature>
<evidence type="ECO:0000256" key="1">
    <source>
        <dbReference type="ARBA" id="ARBA00001974"/>
    </source>
</evidence>
<dbReference type="KEGG" id="acab:QRX50_23420"/>
<proteinExistence type="inferred from homology"/>
<dbReference type="PIRSF" id="PIRSF000137">
    <property type="entry name" value="Alcohol_oxidase"/>
    <property type="match status" value="1"/>
</dbReference>
<sequence>MSAGSDYLIVGGGSAGAVLANRLSAGGRSVVLIEAGHAFPPNLYPADLANADIAGGPDGHDWGYTADSGQLGRRIPAIRGKALGGSSAVNAAVAIRSRPADFAKWTAAGLEGWTWDEVLPSFRAIENTVDGSDELRGHSGPLPIRTRRPEELTPSQLAFIDGAAELGYHRVADFNGAAPEGVGPYPLNVISGRRINTGIAFLDDGVRSRPGLRIVDNTEVDRVLVAGRKAVGVVTADGTEYRAGTVVLAAGAYGSPAILMRSGIGPAGHLGELGIEVLADLPVGDGLQEHPFYYNVYALKPDANSMHPAAGAILWTASSSALPGDLDVHVSATHLFDPAASPTGGAMVLAVAVTQPEARGRVRLDPRNPQGAPVIEYNLLATPRDKDRMLEAVRLSRRIGTTPAFARVVDRELTPGPDVTDDRLERTVLEQLDVYAHPTSTVAMGSAETGVVDSRGRVHGIDGLVVADASIMPLVPSAPTNITTIMIADRVAGWLLTDGGRLSAASRPEE</sequence>